<feature type="coiled-coil region" evidence="1">
    <location>
        <begin position="94"/>
        <end position="124"/>
    </location>
</feature>
<evidence type="ECO:0000256" key="1">
    <source>
        <dbReference type="SAM" id="Coils"/>
    </source>
</evidence>
<sequence>MTGPRTTRRGALTLVGGVALAGCGRLPVGEEEPPTLDGAALRSAVGESDPTVAGTFPVDLPDERLSGSLDRARELLADVPDRLGPDEVPNGAVRERMRRRYGDAEEAIRRAVEAETERELLSEARRARRRSMTVSAAWRATEGELTREDVASESGELGEELSAVRERTEYVGDDPARAAVVHAAIEGFTAHAEGRLDGRSGPHAESEGVLGVGELAGEHEDARALTADAATLYDAFVESLDAETDIAAALEDAATSLAAALDDAVDERSLTRGFDASEHMDRDVAGTPAERALEELVYDLVGGAWSPESVAEGPARAVVAAVDGFASLDAFDSVRSRIEDGESFAVDDAGDVEERRRAAVEAVADAAASSAEPELVAEVVPDPARRVAYADERLTHRDGDVRVDALDRPIAEYVAAAERARALPEAAERVGVELRS</sequence>
<dbReference type="PROSITE" id="PS51257">
    <property type="entry name" value="PROKAR_LIPOPROTEIN"/>
    <property type="match status" value="1"/>
</dbReference>
<keyword evidence="1" id="KW-0175">Coiled coil</keyword>
<evidence type="ECO:0000313" key="2">
    <source>
        <dbReference type="EMBL" id="QLG62535.1"/>
    </source>
</evidence>
<name>A0A7D5LC57_9EURY</name>
<dbReference type="RefSeq" id="WP_179269120.1">
    <property type="nucleotide sequence ID" value="NZ_CP058579.1"/>
</dbReference>
<dbReference type="AlphaFoldDB" id="A0A7D5LC57"/>
<organism evidence="2 3">
    <name type="scientific">Halorarum salinum</name>
    <dbReference type="NCBI Taxonomy" id="2743089"/>
    <lineage>
        <taxon>Archaea</taxon>
        <taxon>Methanobacteriati</taxon>
        <taxon>Methanobacteriota</taxon>
        <taxon>Stenosarchaea group</taxon>
        <taxon>Halobacteria</taxon>
        <taxon>Halobacteriales</taxon>
        <taxon>Haloferacaceae</taxon>
        <taxon>Halorarum</taxon>
    </lineage>
</organism>
<keyword evidence="3" id="KW-1185">Reference proteome</keyword>
<reference evidence="2 3" key="1">
    <citation type="submission" date="2020-06" db="EMBL/GenBank/DDBJ databases">
        <title>NJ-3-1, isolated from saline soil.</title>
        <authorList>
            <person name="Cui H.L."/>
            <person name="Shi X."/>
        </authorList>
    </citation>
    <scope>NUCLEOTIDE SEQUENCE [LARGE SCALE GENOMIC DNA]</scope>
    <source>
        <strain evidence="2 3">NJ-3-1</strain>
    </source>
</reference>
<dbReference type="KEGG" id="halu:HUG12_12690"/>
<dbReference type="Proteomes" id="UP000509626">
    <property type="component" value="Chromosome"/>
</dbReference>
<evidence type="ECO:0000313" key="3">
    <source>
        <dbReference type="Proteomes" id="UP000509626"/>
    </source>
</evidence>
<accession>A0A7D5LC57</accession>
<protein>
    <submittedName>
        <fullName evidence="2">Uncharacterized protein</fullName>
    </submittedName>
</protein>
<dbReference type="EMBL" id="CP058579">
    <property type="protein sequence ID" value="QLG62535.1"/>
    <property type="molecule type" value="Genomic_DNA"/>
</dbReference>
<gene>
    <name evidence="2" type="ORF">HUG12_12690</name>
</gene>
<proteinExistence type="predicted"/>
<dbReference type="OrthoDB" id="350675at2157"/>
<dbReference type="GeneID" id="56038331"/>